<keyword evidence="2" id="KW-1185">Reference proteome</keyword>
<proteinExistence type="predicted"/>
<dbReference type="Pfam" id="PF03928">
    <property type="entry name" value="HbpS-like"/>
    <property type="match status" value="1"/>
</dbReference>
<dbReference type="PANTHER" id="PTHR34309:SF1">
    <property type="entry name" value="PROTEIN GLCG"/>
    <property type="match status" value="1"/>
</dbReference>
<dbReference type="PANTHER" id="PTHR34309">
    <property type="entry name" value="SLR1406 PROTEIN"/>
    <property type="match status" value="1"/>
</dbReference>
<dbReference type="InterPro" id="IPR005624">
    <property type="entry name" value="PduO/GlcC-like"/>
</dbReference>
<sequence length="142" mass="14756">MSAQVRQRAALSNELARQLVDAAREAAAELGQPSTVAVVDESGHLNALARMDGAALLTLEIAQDKAYTAAGFGLPTDQWHEFIKDDQPLAMGAPTGIRRLIVFGGGLPIVVDGQVVGGIGVSGGHWSDDIKIAKAALATLED</sequence>
<keyword evidence="1" id="KW-0808">Transferase</keyword>
<gene>
    <name evidence="1" type="ORF">DMT42_21010</name>
</gene>
<dbReference type="Proteomes" id="UP000247634">
    <property type="component" value="Chromosome"/>
</dbReference>
<name>A0A2U9P464_STRAS</name>
<dbReference type="Gene3D" id="3.30.450.150">
    <property type="entry name" value="Haem-degrading domain"/>
    <property type="match status" value="1"/>
</dbReference>
<evidence type="ECO:0000313" key="2">
    <source>
        <dbReference type="Proteomes" id="UP000247634"/>
    </source>
</evidence>
<dbReference type="AlphaFoldDB" id="A0A2U9P464"/>
<dbReference type="GO" id="GO:0016740">
    <property type="term" value="F:transferase activity"/>
    <property type="evidence" value="ECO:0007669"/>
    <property type="project" value="UniProtKB-KW"/>
</dbReference>
<protein>
    <submittedName>
        <fullName evidence="1">Cobalamin adenosyltransferase</fullName>
    </submittedName>
</protein>
<accession>A0A2U9P464</accession>
<dbReference type="InterPro" id="IPR052517">
    <property type="entry name" value="GlcG_carb_metab_protein"/>
</dbReference>
<dbReference type="EMBL" id="CP029788">
    <property type="protein sequence ID" value="AWT44530.1"/>
    <property type="molecule type" value="Genomic_DNA"/>
</dbReference>
<dbReference type="SUPFAM" id="SSF143744">
    <property type="entry name" value="GlcG-like"/>
    <property type="match status" value="1"/>
</dbReference>
<organism evidence="1 2">
    <name type="scientific">Streptomyces actuosus</name>
    <dbReference type="NCBI Taxonomy" id="1885"/>
    <lineage>
        <taxon>Bacteria</taxon>
        <taxon>Bacillati</taxon>
        <taxon>Actinomycetota</taxon>
        <taxon>Actinomycetes</taxon>
        <taxon>Kitasatosporales</taxon>
        <taxon>Streptomycetaceae</taxon>
        <taxon>Streptomyces</taxon>
    </lineage>
</organism>
<dbReference type="KEGG" id="sact:DMT42_21010"/>
<dbReference type="OrthoDB" id="9778896at2"/>
<evidence type="ECO:0000313" key="1">
    <source>
        <dbReference type="EMBL" id="AWT44530.1"/>
    </source>
</evidence>
<dbReference type="RefSeq" id="WP_110629431.1">
    <property type="nucleotide sequence ID" value="NZ_CP029788.1"/>
</dbReference>
<dbReference type="InterPro" id="IPR038084">
    <property type="entry name" value="PduO/GlcC-like_sf"/>
</dbReference>
<reference evidence="1 2" key="1">
    <citation type="submission" date="2018-06" db="EMBL/GenBank/DDBJ databases">
        <title>The complete genome sequence of a nosiheptide producer Streptomyces actuosus ATCC 25421: deducing the ability of producing a new class III lantibiotics.</title>
        <authorList>
            <person name="Liu W."/>
            <person name="Sun F."/>
            <person name="Hu Y."/>
        </authorList>
    </citation>
    <scope>NUCLEOTIDE SEQUENCE [LARGE SCALE GENOMIC DNA]</scope>
    <source>
        <strain evidence="1 2">ATCC 25421</strain>
    </source>
</reference>